<accession>A0A438G4J0</accession>
<feature type="domain" description="Reverse transcriptase Ty1/copia-type" evidence="1">
    <location>
        <begin position="1"/>
        <end position="103"/>
    </location>
</feature>
<dbReference type="Pfam" id="PF07727">
    <property type="entry name" value="RVT_2"/>
    <property type="match status" value="1"/>
</dbReference>
<gene>
    <name evidence="2" type="primary">RE1_1567</name>
    <name evidence="2" type="ORF">CK203_063889</name>
</gene>
<sequence length="113" mass="12939">MHQPPGFVNTQNPSHVCCLHKVLYGLKQAPRAWFTKLNSYLLTFGFQNSWADTSLFFHHTTTDLLIILIYVDDILITGSSTTQVFSFIKHLNNTFTLRDLGNLCWGFVEPSFV</sequence>
<dbReference type="InterPro" id="IPR043502">
    <property type="entry name" value="DNA/RNA_pol_sf"/>
</dbReference>
<dbReference type="SUPFAM" id="SSF56672">
    <property type="entry name" value="DNA/RNA polymerases"/>
    <property type="match status" value="1"/>
</dbReference>
<dbReference type="InterPro" id="IPR013103">
    <property type="entry name" value="RVT_2"/>
</dbReference>
<dbReference type="EMBL" id="QGNW01000602">
    <property type="protein sequence ID" value="RVW67117.1"/>
    <property type="molecule type" value="Genomic_DNA"/>
</dbReference>
<protein>
    <submittedName>
        <fullName evidence="2">Retrovirus-related Pol polyprotein from transposon RE1</fullName>
    </submittedName>
</protein>
<evidence type="ECO:0000313" key="3">
    <source>
        <dbReference type="Proteomes" id="UP000288805"/>
    </source>
</evidence>
<comment type="caution">
    <text evidence="2">The sequence shown here is derived from an EMBL/GenBank/DDBJ whole genome shotgun (WGS) entry which is preliminary data.</text>
</comment>
<reference evidence="2 3" key="1">
    <citation type="journal article" date="2018" name="PLoS Genet.">
        <title>Population sequencing reveals clonal diversity and ancestral inbreeding in the grapevine cultivar Chardonnay.</title>
        <authorList>
            <person name="Roach M.J."/>
            <person name="Johnson D.L."/>
            <person name="Bohlmann J."/>
            <person name="van Vuuren H.J."/>
            <person name="Jones S.J."/>
            <person name="Pretorius I.S."/>
            <person name="Schmidt S.A."/>
            <person name="Borneman A.R."/>
        </authorList>
    </citation>
    <scope>NUCLEOTIDE SEQUENCE [LARGE SCALE GENOMIC DNA]</scope>
    <source>
        <strain evidence="3">cv. Chardonnay</strain>
        <tissue evidence="2">Leaf</tissue>
    </source>
</reference>
<proteinExistence type="predicted"/>
<dbReference type="Gene3D" id="3.30.70.270">
    <property type="match status" value="1"/>
</dbReference>
<dbReference type="AlphaFoldDB" id="A0A438G4J0"/>
<dbReference type="Proteomes" id="UP000288805">
    <property type="component" value="Unassembled WGS sequence"/>
</dbReference>
<organism evidence="2 3">
    <name type="scientific">Vitis vinifera</name>
    <name type="common">Grape</name>
    <dbReference type="NCBI Taxonomy" id="29760"/>
    <lineage>
        <taxon>Eukaryota</taxon>
        <taxon>Viridiplantae</taxon>
        <taxon>Streptophyta</taxon>
        <taxon>Embryophyta</taxon>
        <taxon>Tracheophyta</taxon>
        <taxon>Spermatophyta</taxon>
        <taxon>Magnoliopsida</taxon>
        <taxon>eudicotyledons</taxon>
        <taxon>Gunneridae</taxon>
        <taxon>Pentapetalae</taxon>
        <taxon>rosids</taxon>
        <taxon>Vitales</taxon>
        <taxon>Vitaceae</taxon>
        <taxon>Viteae</taxon>
        <taxon>Vitis</taxon>
    </lineage>
</organism>
<evidence type="ECO:0000313" key="2">
    <source>
        <dbReference type="EMBL" id="RVW67117.1"/>
    </source>
</evidence>
<dbReference type="InterPro" id="IPR043128">
    <property type="entry name" value="Rev_trsase/Diguanyl_cyclase"/>
</dbReference>
<name>A0A438G4J0_VITVI</name>
<evidence type="ECO:0000259" key="1">
    <source>
        <dbReference type="Pfam" id="PF07727"/>
    </source>
</evidence>